<keyword evidence="13" id="KW-0408">Iron</keyword>
<feature type="transmembrane region" description="Helical" evidence="15">
    <location>
        <begin position="41"/>
        <end position="59"/>
    </location>
</feature>
<keyword evidence="6" id="KW-0813">Transport</keyword>
<dbReference type="GO" id="GO:0016020">
    <property type="term" value="C:membrane"/>
    <property type="evidence" value="ECO:0007669"/>
    <property type="project" value="UniProtKB-SubCell"/>
</dbReference>
<evidence type="ECO:0000256" key="15">
    <source>
        <dbReference type="SAM" id="Phobius"/>
    </source>
</evidence>
<accession>M4VGY8</accession>
<evidence type="ECO:0000256" key="4">
    <source>
        <dbReference type="ARBA" id="ARBA00005163"/>
    </source>
</evidence>
<evidence type="ECO:0000256" key="3">
    <source>
        <dbReference type="ARBA" id="ARBA00004141"/>
    </source>
</evidence>
<comment type="subcellular location">
    <subcellularLocation>
        <location evidence="3">Membrane</location>
        <topology evidence="3">Multi-pass membrane protein</topology>
    </subcellularLocation>
</comment>
<proteinExistence type="predicted"/>
<dbReference type="Proteomes" id="UP000011932">
    <property type="component" value="Chromosome"/>
</dbReference>
<dbReference type="GO" id="GO:0020037">
    <property type="term" value="F:heme binding"/>
    <property type="evidence" value="ECO:0007669"/>
    <property type="project" value="InterPro"/>
</dbReference>
<dbReference type="InterPro" id="IPR034804">
    <property type="entry name" value="SQR/QFR_C/D"/>
</dbReference>
<dbReference type="RefSeq" id="WP_015468165.1">
    <property type="nucleotide sequence ID" value="NC_020812.1"/>
</dbReference>
<dbReference type="STRING" id="349215.A11S_1835"/>
<keyword evidence="11" id="KW-0249">Electron transport</keyword>
<evidence type="ECO:0000256" key="1">
    <source>
        <dbReference type="ARBA" id="ARBA00001971"/>
    </source>
</evidence>
<evidence type="ECO:0000256" key="2">
    <source>
        <dbReference type="ARBA" id="ARBA00004050"/>
    </source>
</evidence>
<dbReference type="KEGG" id="man:A11S_1835"/>
<evidence type="ECO:0000256" key="8">
    <source>
        <dbReference type="ARBA" id="ARBA00022617"/>
    </source>
</evidence>
<dbReference type="HOGENOM" id="CLU_151315_0_0_5"/>
<evidence type="ECO:0000256" key="14">
    <source>
        <dbReference type="ARBA" id="ARBA00023136"/>
    </source>
</evidence>
<dbReference type="SUPFAM" id="SSF81343">
    <property type="entry name" value="Fumarate reductase respiratory complex transmembrane subunits"/>
    <property type="match status" value="1"/>
</dbReference>
<comment type="function">
    <text evidence="2">Membrane-anchoring subunit of succinate dehydrogenase (SDH).</text>
</comment>
<evidence type="ECO:0000256" key="13">
    <source>
        <dbReference type="ARBA" id="ARBA00023004"/>
    </source>
</evidence>
<evidence type="ECO:0000256" key="9">
    <source>
        <dbReference type="ARBA" id="ARBA00022692"/>
    </source>
</evidence>
<dbReference type="GO" id="GO:0046872">
    <property type="term" value="F:metal ion binding"/>
    <property type="evidence" value="ECO:0007669"/>
    <property type="project" value="UniProtKB-KW"/>
</dbReference>
<evidence type="ECO:0000313" key="17">
    <source>
        <dbReference type="Proteomes" id="UP000011932"/>
    </source>
</evidence>
<evidence type="ECO:0000313" key="16">
    <source>
        <dbReference type="EMBL" id="AGH98637.1"/>
    </source>
</evidence>
<keyword evidence="14 15" id="KW-0472">Membrane</keyword>
<dbReference type="Pfam" id="PF01127">
    <property type="entry name" value="Sdh_cyt"/>
    <property type="match status" value="1"/>
</dbReference>
<reference evidence="16 17" key="1">
    <citation type="journal article" date="2013" name="ISME J.">
        <title>By their genes ye shall know them: genomic signatures of predatory bacteria.</title>
        <authorList>
            <person name="Pasternak Z."/>
            <person name="Pietrokovski S."/>
            <person name="Rotem O."/>
            <person name="Gophna U."/>
            <person name="Lurie-Weinberger M.N."/>
            <person name="Jurkevitch E."/>
        </authorList>
    </citation>
    <scope>NUCLEOTIDE SEQUENCE [LARGE SCALE GENOMIC DNA]</scope>
    <source>
        <strain evidence="16">EPB</strain>
    </source>
</reference>
<dbReference type="UniPathway" id="UPA00223"/>
<evidence type="ECO:0000256" key="12">
    <source>
        <dbReference type="ARBA" id="ARBA00022989"/>
    </source>
</evidence>
<keyword evidence="8" id="KW-0349">Heme</keyword>
<gene>
    <name evidence="16" type="ORF">A11S_1835</name>
</gene>
<protein>
    <recommendedName>
        <fullName evidence="5">Succinate dehydrogenase hydrophobic membrane anchor subunit</fullName>
    </recommendedName>
</protein>
<sequence length="132" mass="14711">MSMKWNDTPHKNPLARARGLGAAHSGVTHWWHQRITAVSNLGLMGWLIWTVTQMPVWTYDTFTVWLAHPVNAVLMILTILSTFYHAVLGTQVVVEDYVHNEGFKIVKLAAIRLAFIAAGVAGIFSILKIAFA</sequence>
<keyword evidence="10" id="KW-0479">Metal-binding</keyword>
<keyword evidence="7" id="KW-0816">Tricarboxylic acid cycle</keyword>
<name>M4VGY8_9BACT</name>
<keyword evidence="12 15" id="KW-1133">Transmembrane helix</keyword>
<dbReference type="InterPro" id="IPR014312">
    <property type="entry name" value="Succ_DH_anchor"/>
</dbReference>
<feature type="transmembrane region" description="Helical" evidence="15">
    <location>
        <begin position="109"/>
        <end position="131"/>
    </location>
</feature>
<dbReference type="InterPro" id="IPR000701">
    <property type="entry name" value="SuccDH_FuR_B_TM-su"/>
</dbReference>
<evidence type="ECO:0000256" key="7">
    <source>
        <dbReference type="ARBA" id="ARBA00022532"/>
    </source>
</evidence>
<evidence type="ECO:0000256" key="5">
    <source>
        <dbReference type="ARBA" id="ARBA00019425"/>
    </source>
</evidence>
<dbReference type="NCBIfam" id="TIGR02968">
    <property type="entry name" value="succ_dehyd_anc"/>
    <property type="match status" value="1"/>
</dbReference>
<evidence type="ECO:0000256" key="10">
    <source>
        <dbReference type="ARBA" id="ARBA00022723"/>
    </source>
</evidence>
<organism evidence="16 17">
    <name type="scientific">Micavibrio aeruginosavorus EPB</name>
    <dbReference type="NCBI Taxonomy" id="349215"/>
    <lineage>
        <taxon>Bacteria</taxon>
        <taxon>Pseudomonadati</taxon>
        <taxon>Bdellovibrionota</taxon>
        <taxon>Bdellovibrionia</taxon>
        <taxon>Bdellovibrionales</taxon>
        <taxon>Pseudobdellovibrionaceae</taxon>
        <taxon>Micavibrio</taxon>
    </lineage>
</organism>
<dbReference type="EMBL" id="CP003538">
    <property type="protein sequence ID" value="AGH98637.1"/>
    <property type="molecule type" value="Genomic_DNA"/>
</dbReference>
<dbReference type="GO" id="GO:0006099">
    <property type="term" value="P:tricarboxylic acid cycle"/>
    <property type="evidence" value="ECO:0007669"/>
    <property type="project" value="UniProtKB-UniPathway"/>
</dbReference>
<keyword evidence="9 15" id="KW-0812">Transmembrane</keyword>
<comment type="pathway">
    <text evidence="4">Carbohydrate metabolism; tricarboxylic acid cycle.</text>
</comment>
<comment type="cofactor">
    <cofactor evidence="1">
        <name>heme</name>
        <dbReference type="ChEBI" id="CHEBI:30413"/>
    </cofactor>
</comment>
<evidence type="ECO:0000256" key="6">
    <source>
        <dbReference type="ARBA" id="ARBA00022448"/>
    </source>
</evidence>
<dbReference type="AlphaFoldDB" id="M4VGY8"/>
<dbReference type="CDD" id="cd03495">
    <property type="entry name" value="SQR_TypeC_SdhD_like"/>
    <property type="match status" value="1"/>
</dbReference>
<feature type="transmembrane region" description="Helical" evidence="15">
    <location>
        <begin position="65"/>
        <end position="88"/>
    </location>
</feature>
<dbReference type="OrthoDB" id="9809280at2"/>
<evidence type="ECO:0000256" key="11">
    <source>
        <dbReference type="ARBA" id="ARBA00022982"/>
    </source>
</evidence>
<dbReference type="Gene3D" id="1.20.1300.10">
    <property type="entry name" value="Fumarate reductase/succinate dehydrogenase, transmembrane subunit"/>
    <property type="match status" value="1"/>
</dbReference>